<proteinExistence type="predicted"/>
<feature type="transmembrane region" description="Helical" evidence="1">
    <location>
        <begin position="130"/>
        <end position="150"/>
    </location>
</feature>
<feature type="transmembrane region" description="Helical" evidence="1">
    <location>
        <begin position="67"/>
        <end position="92"/>
    </location>
</feature>
<organism evidence="2 3">
    <name type="scientific">Streblomastix strix</name>
    <dbReference type="NCBI Taxonomy" id="222440"/>
    <lineage>
        <taxon>Eukaryota</taxon>
        <taxon>Metamonada</taxon>
        <taxon>Preaxostyla</taxon>
        <taxon>Oxymonadida</taxon>
        <taxon>Streblomastigidae</taxon>
        <taxon>Streblomastix</taxon>
    </lineage>
</organism>
<keyword evidence="1" id="KW-0812">Transmembrane</keyword>
<dbReference type="AlphaFoldDB" id="A0A5J4UA75"/>
<comment type="caution">
    <text evidence="2">The sequence shown here is derived from an EMBL/GenBank/DDBJ whole genome shotgun (WGS) entry which is preliminary data.</text>
</comment>
<feature type="transmembrane region" description="Helical" evidence="1">
    <location>
        <begin position="34"/>
        <end position="55"/>
    </location>
</feature>
<feature type="non-terminal residue" evidence="2">
    <location>
        <position position="151"/>
    </location>
</feature>
<name>A0A5J4UA75_9EUKA</name>
<dbReference type="EMBL" id="SNRW01018010">
    <property type="protein sequence ID" value="KAA6367756.1"/>
    <property type="molecule type" value="Genomic_DNA"/>
</dbReference>
<accession>A0A5J4UA75</accession>
<evidence type="ECO:0000313" key="2">
    <source>
        <dbReference type="EMBL" id="KAA6367756.1"/>
    </source>
</evidence>
<reference evidence="2 3" key="1">
    <citation type="submission" date="2019-03" db="EMBL/GenBank/DDBJ databases">
        <title>Single cell metagenomics reveals metabolic interactions within the superorganism composed of flagellate Streblomastix strix and complex community of Bacteroidetes bacteria on its surface.</title>
        <authorList>
            <person name="Treitli S.C."/>
            <person name="Kolisko M."/>
            <person name="Husnik F."/>
            <person name="Keeling P."/>
            <person name="Hampl V."/>
        </authorList>
    </citation>
    <scope>NUCLEOTIDE SEQUENCE [LARGE SCALE GENOMIC DNA]</scope>
    <source>
        <strain evidence="2">ST1C</strain>
    </source>
</reference>
<sequence>MPTWASSLLVCNAWHNLRCRAHRRDLKIKSLSQIAIVVAILGGVGVFVSIVGFLTQTSRDLTQTRKLALTAYNCCIIFLHVLFTVAIFASFLTKPTIRLFLAMNKTEIQKWIPQFSDDEYINLDKNINTITNYMNVIGFFCIAVSILLLIT</sequence>
<keyword evidence="1" id="KW-1133">Transmembrane helix</keyword>
<protein>
    <submittedName>
        <fullName evidence="2">Uncharacterized protein</fullName>
    </submittedName>
</protein>
<evidence type="ECO:0000313" key="3">
    <source>
        <dbReference type="Proteomes" id="UP000324800"/>
    </source>
</evidence>
<dbReference type="Proteomes" id="UP000324800">
    <property type="component" value="Unassembled WGS sequence"/>
</dbReference>
<keyword evidence="1" id="KW-0472">Membrane</keyword>
<gene>
    <name evidence="2" type="ORF">EZS28_036716</name>
</gene>
<evidence type="ECO:0000256" key="1">
    <source>
        <dbReference type="SAM" id="Phobius"/>
    </source>
</evidence>